<evidence type="ECO:0000313" key="1">
    <source>
        <dbReference type="EMBL" id="RZF41670.1"/>
    </source>
</evidence>
<evidence type="ECO:0000313" key="2">
    <source>
        <dbReference type="Proteomes" id="UP000291343"/>
    </source>
</evidence>
<name>A0A482X885_LAOST</name>
<dbReference type="STRING" id="195883.A0A482X885"/>
<dbReference type="OrthoDB" id="3176171at2759"/>
<accession>A0A482X885</accession>
<dbReference type="EMBL" id="QKKF02016583">
    <property type="protein sequence ID" value="RZF41670.1"/>
    <property type="molecule type" value="Genomic_DNA"/>
</dbReference>
<reference evidence="1 2" key="1">
    <citation type="journal article" date="2017" name="Gigascience">
        <title>Genome sequence of the small brown planthopper, Laodelphax striatellus.</title>
        <authorList>
            <person name="Zhu J."/>
            <person name="Jiang F."/>
            <person name="Wang X."/>
            <person name="Yang P."/>
            <person name="Bao Y."/>
            <person name="Zhao W."/>
            <person name="Wang W."/>
            <person name="Lu H."/>
            <person name="Wang Q."/>
            <person name="Cui N."/>
            <person name="Li J."/>
            <person name="Chen X."/>
            <person name="Luo L."/>
            <person name="Yu J."/>
            <person name="Kang L."/>
            <person name="Cui F."/>
        </authorList>
    </citation>
    <scope>NUCLEOTIDE SEQUENCE [LARGE SCALE GENOMIC DNA]</scope>
    <source>
        <strain evidence="1">Lst14</strain>
    </source>
</reference>
<dbReference type="Proteomes" id="UP000291343">
    <property type="component" value="Unassembled WGS sequence"/>
</dbReference>
<dbReference type="AlphaFoldDB" id="A0A482X885"/>
<keyword evidence="2" id="KW-1185">Reference proteome</keyword>
<sequence>MSSEIDEKLIIPLHIHLHLLRDSRTHPNLSLITRFHCTSYSIADKTEQDSEREQSLVDQWVSLTEERNAVLVPTSGSGIPGAPADWDPPPGMEPHIPVLFLDLNADDLSSHGNQWQNDMEELPVTGLNSILPKEHGNKFYNLPIIRHCEKDVSAVAAWDSSVHDTVHLNKATDRRQ</sequence>
<organism evidence="1 2">
    <name type="scientific">Laodelphax striatellus</name>
    <name type="common">Small brown planthopper</name>
    <name type="synonym">Delphax striatella</name>
    <dbReference type="NCBI Taxonomy" id="195883"/>
    <lineage>
        <taxon>Eukaryota</taxon>
        <taxon>Metazoa</taxon>
        <taxon>Ecdysozoa</taxon>
        <taxon>Arthropoda</taxon>
        <taxon>Hexapoda</taxon>
        <taxon>Insecta</taxon>
        <taxon>Pterygota</taxon>
        <taxon>Neoptera</taxon>
        <taxon>Paraneoptera</taxon>
        <taxon>Hemiptera</taxon>
        <taxon>Auchenorrhyncha</taxon>
        <taxon>Fulgoroidea</taxon>
        <taxon>Delphacidae</taxon>
        <taxon>Criomorphinae</taxon>
        <taxon>Laodelphax</taxon>
    </lineage>
</organism>
<dbReference type="InParanoid" id="A0A482X885"/>
<comment type="caution">
    <text evidence="1">The sequence shown here is derived from an EMBL/GenBank/DDBJ whole genome shotgun (WGS) entry which is preliminary data.</text>
</comment>
<gene>
    <name evidence="1" type="ORF">LSTR_LSTR015231</name>
</gene>
<protein>
    <submittedName>
        <fullName evidence="1">Uncharacterized protein</fullName>
    </submittedName>
</protein>
<proteinExistence type="predicted"/>